<proteinExistence type="predicted"/>
<dbReference type="RefSeq" id="WP_407991521.1">
    <property type="nucleotide sequence ID" value="NZ_AP035881.2"/>
</dbReference>
<dbReference type="AlphaFoldDB" id="A0AB33K2F7"/>
<organism evidence="1">
    <name type="scientific">Kitasatospora sp. CMC57</name>
    <dbReference type="NCBI Taxonomy" id="3231513"/>
    <lineage>
        <taxon>Bacteria</taxon>
        <taxon>Bacillati</taxon>
        <taxon>Actinomycetota</taxon>
        <taxon>Actinomycetes</taxon>
        <taxon>Kitasatosporales</taxon>
        <taxon>Streptomycetaceae</taxon>
        <taxon>Kitasatospora</taxon>
    </lineage>
</organism>
<name>A0AB33K2F7_9ACTN</name>
<gene>
    <name evidence="1" type="ORF">KCMC57_57760</name>
</gene>
<evidence type="ECO:0000313" key="1">
    <source>
        <dbReference type="EMBL" id="BFP49408.1"/>
    </source>
</evidence>
<protein>
    <submittedName>
        <fullName evidence="1">Uncharacterized protein</fullName>
    </submittedName>
</protein>
<sequence length="48" mass="4798">MGLLFAAVGALLAASTAGTVLVHLWTARTTDAAASWLSTTPDAQVVNG</sequence>
<dbReference type="EMBL" id="AP035881">
    <property type="protein sequence ID" value="BFP49408.1"/>
    <property type="molecule type" value="Genomic_DNA"/>
</dbReference>
<reference evidence="1" key="1">
    <citation type="submission" date="2024-07" db="EMBL/GenBank/DDBJ databases">
        <title>Complete genome sequences of cellulolytic bacteria, Kitasatospora sp. CMC57 and Streptomyces sp. CMC78, isolated from Japanese agricultural soil.</title>
        <authorList>
            <person name="Hashimoto T."/>
            <person name="Ito M."/>
            <person name="Iwamoto M."/>
            <person name="Fukahori D."/>
            <person name="Shoda T."/>
            <person name="Sakoda M."/>
            <person name="Morohoshi T."/>
            <person name="Mitsuboshi M."/>
            <person name="Nishizawa T."/>
        </authorList>
    </citation>
    <scope>NUCLEOTIDE SEQUENCE</scope>
    <source>
        <strain evidence="1">CMC57</strain>
    </source>
</reference>
<accession>A0AB33K2F7</accession>